<feature type="region of interest" description="Disordered" evidence="3">
    <location>
        <begin position="273"/>
        <end position="293"/>
    </location>
</feature>
<accession>A0A1S8ASZ7</accession>
<reference evidence="5" key="1">
    <citation type="submission" date="2016-04" db="EMBL/GenBank/DDBJ databases">
        <authorList>
            <person name="Chen S.-C."/>
            <person name="Lai M.-C."/>
        </authorList>
    </citation>
    <scope>NUCLEOTIDE SEQUENCE [LARGE SCALE GENOMIC DNA]</scope>
    <source>
        <strain evidence="5">AB14</strain>
    </source>
</reference>
<dbReference type="GO" id="GO:0032259">
    <property type="term" value="P:methylation"/>
    <property type="evidence" value="ECO:0007669"/>
    <property type="project" value="UniProtKB-KW"/>
</dbReference>
<keyword evidence="5" id="KW-1185">Reference proteome</keyword>
<dbReference type="InterPro" id="IPR001525">
    <property type="entry name" value="C5_MeTfrase"/>
</dbReference>
<evidence type="ECO:0000256" key="2">
    <source>
        <dbReference type="ARBA" id="ARBA00022679"/>
    </source>
</evidence>
<dbReference type="AlphaFoldDB" id="A0A1S8ASZ7"/>
<keyword evidence="1" id="KW-0489">Methyltransferase</keyword>
<evidence type="ECO:0000256" key="1">
    <source>
        <dbReference type="ARBA" id="ARBA00022603"/>
    </source>
</evidence>
<name>A0A1S8ASZ7_9EURY</name>
<evidence type="ECO:0000256" key="3">
    <source>
        <dbReference type="SAM" id="MobiDB-lite"/>
    </source>
</evidence>
<dbReference type="RefSeq" id="WP_076143184.1">
    <property type="nucleotide sequence ID" value="NZ_LWLN01000001.1"/>
</dbReference>
<dbReference type="Gene3D" id="3.40.50.150">
    <property type="entry name" value="Vaccinia Virus protein VP39"/>
    <property type="match status" value="1"/>
</dbReference>
<keyword evidence="2" id="KW-0808">Transferase</keyword>
<gene>
    <name evidence="4" type="ORF">A6E15_02080</name>
</gene>
<dbReference type="Proteomes" id="UP000189370">
    <property type="component" value="Unassembled WGS sequence"/>
</dbReference>
<organism evidence="4 5">
    <name type="scientific">Natrinema saccharevitans</name>
    <dbReference type="NCBI Taxonomy" id="301967"/>
    <lineage>
        <taxon>Archaea</taxon>
        <taxon>Methanobacteriati</taxon>
        <taxon>Methanobacteriota</taxon>
        <taxon>Stenosarchaea group</taxon>
        <taxon>Halobacteria</taxon>
        <taxon>Halobacteriales</taxon>
        <taxon>Natrialbaceae</taxon>
        <taxon>Natrinema</taxon>
    </lineage>
</organism>
<dbReference type="GO" id="GO:0008168">
    <property type="term" value="F:methyltransferase activity"/>
    <property type="evidence" value="ECO:0007669"/>
    <property type="project" value="UniProtKB-KW"/>
</dbReference>
<dbReference type="STRING" id="301967.A6E15_02080"/>
<feature type="compositionally biased region" description="Basic and acidic residues" evidence="3">
    <location>
        <begin position="279"/>
        <end position="293"/>
    </location>
</feature>
<dbReference type="InterPro" id="IPR029063">
    <property type="entry name" value="SAM-dependent_MTases_sf"/>
</dbReference>
<sequence length="293" mass="33273">MRSGFVRASELYDVDSRTPIAHPADQATDADVRRALEDREICTDGGQSSSGTERTRVLNLYAGIGGNRKLWDDIDVTAVEIDEEVAAEYQRQYPEDDVIVADAHTFLKQHYDDDWDFIWSSPPCQSHSSVSYAMWHSDEAHNASREPDYPDMRLYQEIVFLEKIFDGDWVVENVDPYYDELIPGQKVGRHLFWSNYHIPDFDVPERDFPFTSGNPSDRNKLESWLGISLSKNIYLGTSNDPTQVLRNAVHPELGKHVFDSRDTYEQQTLLAVADGGEPCSRDTATDSEDGGSR</sequence>
<proteinExistence type="predicted"/>
<comment type="caution">
    <text evidence="4">The sequence shown here is derived from an EMBL/GenBank/DDBJ whole genome shotgun (WGS) entry which is preliminary data.</text>
</comment>
<dbReference type="Pfam" id="PF00145">
    <property type="entry name" value="DNA_methylase"/>
    <property type="match status" value="1"/>
</dbReference>
<evidence type="ECO:0000313" key="4">
    <source>
        <dbReference type="EMBL" id="OLZ39845.1"/>
    </source>
</evidence>
<evidence type="ECO:0000313" key="5">
    <source>
        <dbReference type="Proteomes" id="UP000189370"/>
    </source>
</evidence>
<dbReference type="SUPFAM" id="SSF53335">
    <property type="entry name" value="S-adenosyl-L-methionine-dependent methyltransferases"/>
    <property type="match status" value="1"/>
</dbReference>
<dbReference type="OrthoDB" id="205971at2157"/>
<protein>
    <submittedName>
        <fullName evidence="4">Uncharacterized protein</fullName>
    </submittedName>
</protein>
<dbReference type="EMBL" id="LWLN01000001">
    <property type="protein sequence ID" value="OLZ39845.1"/>
    <property type="molecule type" value="Genomic_DNA"/>
</dbReference>